<dbReference type="PANTHER" id="PTHR12149:SF8">
    <property type="entry name" value="PROTEIN-RIBULOSAMINE 3-KINASE"/>
    <property type="match status" value="1"/>
</dbReference>
<accession>A0ABU7RIV1</accession>
<keyword evidence="4" id="KW-1185">Reference proteome</keyword>
<dbReference type="InterPro" id="IPR011009">
    <property type="entry name" value="Kinase-like_dom_sf"/>
</dbReference>
<reference evidence="3 4" key="1">
    <citation type="submission" date="2024-01" db="EMBL/GenBank/DDBJ databases">
        <title>Niabella digestum sp. nov., isolated from waste digestion system.</title>
        <authorList>
            <person name="Zhang L."/>
        </authorList>
    </citation>
    <scope>NUCLEOTIDE SEQUENCE [LARGE SCALE GENOMIC DNA]</scope>
    <source>
        <strain evidence="3 4">A18</strain>
    </source>
</reference>
<dbReference type="Proteomes" id="UP001357452">
    <property type="component" value="Unassembled WGS sequence"/>
</dbReference>
<evidence type="ECO:0000313" key="3">
    <source>
        <dbReference type="EMBL" id="MEE6187881.1"/>
    </source>
</evidence>
<dbReference type="InterPro" id="IPR016477">
    <property type="entry name" value="Fructo-/Ketosamine-3-kinase"/>
</dbReference>
<dbReference type="PIRSF" id="PIRSF006221">
    <property type="entry name" value="Ketosamine-3-kinase"/>
    <property type="match status" value="1"/>
</dbReference>
<organism evidence="3 4">
    <name type="scientific">Niabella digestorum</name>
    <dbReference type="NCBI Taxonomy" id="3117701"/>
    <lineage>
        <taxon>Bacteria</taxon>
        <taxon>Pseudomonadati</taxon>
        <taxon>Bacteroidota</taxon>
        <taxon>Chitinophagia</taxon>
        <taxon>Chitinophagales</taxon>
        <taxon>Chitinophagaceae</taxon>
        <taxon>Niabella</taxon>
    </lineage>
</organism>
<dbReference type="GO" id="GO:0016301">
    <property type="term" value="F:kinase activity"/>
    <property type="evidence" value="ECO:0007669"/>
    <property type="project" value="UniProtKB-KW"/>
</dbReference>
<evidence type="ECO:0000256" key="2">
    <source>
        <dbReference type="PIRNR" id="PIRNR006221"/>
    </source>
</evidence>
<keyword evidence="2 3" id="KW-0418">Kinase</keyword>
<keyword evidence="2" id="KW-0808">Transferase</keyword>
<sequence>MRIVTSKIGETVAFLLKESYKNGKRYMVFGKTTLSDNFRKIFETQKLDVSQLQSVHGGDINDAYCVYTQTGKYFMKINHARKYPEMFAKEAQGLQALRNNSQFTVPRVIAHGVSDADQYLILEWIEQGQPRKDFALHFGRNLAAMHQLQQPYFGFETDNYIGSLPQVNTQQASWNTFYAQCRILPLVKILADQEAFSGADVKKAERFCERLSEIFPEEAPALLHGDLWSGNYCVTADGYAAIYDPAVYYGHREMDLGMTLLFGGFPRAFYEAYHEYYPLEPNWRKRVAYTQLYPLLVHAILFGGHYVHAVRETLSDF</sequence>
<dbReference type="PANTHER" id="PTHR12149">
    <property type="entry name" value="FRUCTOSAMINE 3 KINASE-RELATED PROTEIN"/>
    <property type="match status" value="1"/>
</dbReference>
<dbReference type="RefSeq" id="WP_330975287.1">
    <property type="nucleotide sequence ID" value="NZ_JAZGLY010000007.1"/>
</dbReference>
<comment type="caution">
    <text evidence="3">The sequence shown here is derived from an EMBL/GenBank/DDBJ whole genome shotgun (WGS) entry which is preliminary data.</text>
</comment>
<comment type="similarity">
    <text evidence="1 2">Belongs to the fructosamine kinase family.</text>
</comment>
<dbReference type="Gene3D" id="1.20.1270.240">
    <property type="match status" value="1"/>
</dbReference>
<dbReference type="Gene3D" id="1.10.510.10">
    <property type="entry name" value="Transferase(Phosphotransferase) domain 1"/>
    <property type="match status" value="1"/>
</dbReference>
<evidence type="ECO:0000313" key="4">
    <source>
        <dbReference type="Proteomes" id="UP001357452"/>
    </source>
</evidence>
<dbReference type="Pfam" id="PF03881">
    <property type="entry name" value="Fructosamin_kin"/>
    <property type="match status" value="1"/>
</dbReference>
<protein>
    <submittedName>
        <fullName evidence="3">Fructosamine kinase family protein</fullName>
    </submittedName>
</protein>
<dbReference type="EMBL" id="JAZGLY010000007">
    <property type="protein sequence ID" value="MEE6187881.1"/>
    <property type="molecule type" value="Genomic_DNA"/>
</dbReference>
<gene>
    <name evidence="3" type="ORF">V2H41_11420</name>
</gene>
<name>A0ABU7RIV1_9BACT</name>
<evidence type="ECO:0000256" key="1">
    <source>
        <dbReference type="ARBA" id="ARBA00009460"/>
    </source>
</evidence>
<dbReference type="Gene3D" id="3.30.200.20">
    <property type="entry name" value="Phosphorylase Kinase, domain 1"/>
    <property type="match status" value="1"/>
</dbReference>
<proteinExistence type="inferred from homology"/>
<dbReference type="SUPFAM" id="SSF56112">
    <property type="entry name" value="Protein kinase-like (PK-like)"/>
    <property type="match status" value="1"/>
</dbReference>